<evidence type="ECO:0000313" key="1">
    <source>
        <dbReference type="EMBL" id="EEX77061.1"/>
    </source>
</evidence>
<protein>
    <submittedName>
        <fullName evidence="1">Uncharacterized protein</fullName>
    </submittedName>
</protein>
<proteinExistence type="predicted"/>
<dbReference type="AlphaFoldDB" id="C9LVN6"/>
<evidence type="ECO:0000313" key="2">
    <source>
        <dbReference type="Proteomes" id="UP000003505"/>
    </source>
</evidence>
<comment type="caution">
    <text evidence="1">The sequence shown here is derived from an EMBL/GenBank/DDBJ whole genome shotgun (WGS) entry which is preliminary data.</text>
</comment>
<dbReference type="Proteomes" id="UP000003505">
    <property type="component" value="Unassembled WGS sequence"/>
</dbReference>
<sequence>MNRRKKRRKIKASSRRPYRITASPLYFSPDYDISLDFICQVKA</sequence>
<name>C9LVN6_SELS3</name>
<organism evidence="1 2">
    <name type="scientific">Selenomonas sputigena (strain ATCC 35185 / DSM 20758 / CCUG 44933 / VPI D19B-28)</name>
    <dbReference type="NCBI Taxonomy" id="546271"/>
    <lineage>
        <taxon>Bacteria</taxon>
        <taxon>Bacillati</taxon>
        <taxon>Bacillota</taxon>
        <taxon>Negativicutes</taxon>
        <taxon>Selenomonadales</taxon>
        <taxon>Selenomonadaceae</taxon>
        <taxon>Selenomonas</taxon>
    </lineage>
</organism>
<dbReference type="EMBL" id="ACKP02000029">
    <property type="protein sequence ID" value="EEX77061.1"/>
    <property type="molecule type" value="Genomic_DNA"/>
</dbReference>
<reference evidence="1 2" key="1">
    <citation type="submission" date="2009-09" db="EMBL/GenBank/DDBJ databases">
        <authorList>
            <person name="Weinstock G."/>
            <person name="Sodergren E."/>
            <person name="Clifton S."/>
            <person name="Fulton L."/>
            <person name="Fulton B."/>
            <person name="Courtney L."/>
            <person name="Fronick C."/>
            <person name="Harrison M."/>
            <person name="Strong C."/>
            <person name="Farmer C."/>
            <person name="Delahaunty K."/>
            <person name="Markovic C."/>
            <person name="Hall O."/>
            <person name="Minx P."/>
            <person name="Tomlinson C."/>
            <person name="Mitreva M."/>
            <person name="Nelson J."/>
            <person name="Hou S."/>
            <person name="Wollam A."/>
            <person name="Pepin K.H."/>
            <person name="Johnson M."/>
            <person name="Bhonagiri V."/>
            <person name="Nash W.E."/>
            <person name="Warren W."/>
            <person name="Chinwalla A."/>
            <person name="Mardis E.R."/>
            <person name="Wilson R.K."/>
        </authorList>
    </citation>
    <scope>NUCLEOTIDE SEQUENCE [LARGE SCALE GENOMIC DNA]</scope>
    <source>
        <strain evidence="2">ATCC 35185 / DSM 20758 / VPI D19B-28</strain>
    </source>
</reference>
<accession>C9LVN6</accession>
<gene>
    <name evidence="1" type="ORF">SELSPUOL_01528</name>
</gene>